<dbReference type="PROSITE" id="PS51257">
    <property type="entry name" value="PROKAR_LIPOPROTEIN"/>
    <property type="match status" value="1"/>
</dbReference>
<evidence type="ECO:0000313" key="2">
    <source>
        <dbReference type="EMBL" id="ABG58382.1"/>
    </source>
</evidence>
<gene>
    <name evidence="2" type="ordered locus">CHU_1106</name>
</gene>
<keyword evidence="3" id="KW-1185">Reference proteome</keyword>
<accession>A0A6N4SPZ6</accession>
<protein>
    <submittedName>
        <fullName evidence="2">Uncharacterized protein</fullName>
    </submittedName>
</protein>
<feature type="signal peptide" evidence="1">
    <location>
        <begin position="1"/>
        <end position="22"/>
    </location>
</feature>
<feature type="chain" id="PRO_5026988069" evidence="1">
    <location>
        <begin position="23"/>
        <end position="317"/>
    </location>
</feature>
<evidence type="ECO:0000313" key="3">
    <source>
        <dbReference type="Proteomes" id="UP000001822"/>
    </source>
</evidence>
<dbReference type="EMBL" id="CP000383">
    <property type="protein sequence ID" value="ABG58382.1"/>
    <property type="molecule type" value="Genomic_DNA"/>
</dbReference>
<dbReference type="Proteomes" id="UP000001822">
    <property type="component" value="Chromosome"/>
</dbReference>
<keyword evidence="1" id="KW-0732">Signal</keyword>
<proteinExistence type="predicted"/>
<dbReference type="AlphaFoldDB" id="A0A6N4SPZ6"/>
<reference evidence="2 3" key="1">
    <citation type="journal article" date="2007" name="Appl. Environ. Microbiol.">
        <title>Genome sequence of the cellulolytic gliding bacterium Cytophaga hutchinsonii.</title>
        <authorList>
            <person name="Xie G."/>
            <person name="Bruce D.C."/>
            <person name="Challacombe J.F."/>
            <person name="Chertkov O."/>
            <person name="Detter J.C."/>
            <person name="Gilna P."/>
            <person name="Han C.S."/>
            <person name="Lucas S."/>
            <person name="Misra M."/>
            <person name="Myers G.L."/>
            <person name="Richardson P."/>
            <person name="Tapia R."/>
            <person name="Thayer N."/>
            <person name="Thompson L.S."/>
            <person name="Brettin T.S."/>
            <person name="Henrissat B."/>
            <person name="Wilson D.B."/>
            <person name="McBride M.J."/>
        </authorList>
    </citation>
    <scope>NUCLEOTIDE SEQUENCE [LARGE SCALE GENOMIC DNA]</scope>
    <source>
        <strain evidence="3">ATCC 33406 / DSM 1761 / CIP 103989 / NBRC 15051 / NCIMB 9469 / D465</strain>
    </source>
</reference>
<sequence length="317" mass="35272">MTMKFHFTACICLVFFMCSCMATMPGSKTFNYCYPNDSYTSDSVNVPYASIPDFIQTDSALKKHYSTQTIHLANATGTLTALLELAALKKQYTSTPSLETNVAILTKKQEIANRLIICRTEIAGIAAELDCEGERAEQLSDYMSAKQNKQVTKLTVASITLGALTAVSVVFIKLQKTSDAVAITGGTGSAALGLSALISSRKTEYLHPRNLLTDIWYKPAHSRYYPATIWYLLTHKEFSNNKQNPIINNICERWKEYNQLEEGATKKTARQIDLLFGSGGIYTAELLETRANMLNQLQAAIKLLDQDIQQLLYTVSR</sequence>
<name>A0A6N4SPZ6_CYTH3</name>
<dbReference type="KEGG" id="chu:CHU_1106"/>
<evidence type="ECO:0000256" key="1">
    <source>
        <dbReference type="SAM" id="SignalP"/>
    </source>
</evidence>
<organism evidence="2 3">
    <name type="scientific">Cytophaga hutchinsonii (strain ATCC 33406 / DSM 1761 / CIP 103989 / NBRC 15051 / NCIMB 9469 / D465)</name>
    <dbReference type="NCBI Taxonomy" id="269798"/>
    <lineage>
        <taxon>Bacteria</taxon>
        <taxon>Pseudomonadati</taxon>
        <taxon>Bacteroidota</taxon>
        <taxon>Cytophagia</taxon>
        <taxon>Cytophagales</taxon>
        <taxon>Cytophagaceae</taxon>
        <taxon>Cytophaga</taxon>
    </lineage>
</organism>